<dbReference type="GO" id="GO:0006777">
    <property type="term" value="P:Mo-molybdopterin cofactor biosynthetic process"/>
    <property type="evidence" value="ECO:0007669"/>
    <property type="project" value="InterPro"/>
</dbReference>
<dbReference type="PANTHER" id="PTHR33359">
    <property type="entry name" value="MOLYBDOPTERIN SYNTHASE SULFUR CARRIER SUBUNIT"/>
    <property type="match status" value="1"/>
</dbReference>
<dbReference type="AlphaFoldDB" id="A0A7W1XBS9"/>
<protein>
    <recommendedName>
        <fullName evidence="3">Molybdopterin synthase sulfur carrier subunit</fullName>
    </recommendedName>
</protein>
<evidence type="ECO:0000256" key="1">
    <source>
        <dbReference type="ARBA" id="ARBA00022741"/>
    </source>
</evidence>
<dbReference type="Gene3D" id="3.10.20.30">
    <property type="match status" value="1"/>
</dbReference>
<evidence type="ECO:0000256" key="3">
    <source>
        <dbReference type="ARBA" id="ARBA00024247"/>
    </source>
</evidence>
<organism evidence="4 5">
    <name type="scientific">Thermoactinomyces daqus</name>
    <dbReference type="NCBI Taxonomy" id="1329516"/>
    <lineage>
        <taxon>Bacteria</taxon>
        <taxon>Bacillati</taxon>
        <taxon>Bacillota</taxon>
        <taxon>Bacilli</taxon>
        <taxon>Bacillales</taxon>
        <taxon>Thermoactinomycetaceae</taxon>
        <taxon>Thermoactinomyces</taxon>
    </lineage>
</organism>
<dbReference type="Proteomes" id="UP000530514">
    <property type="component" value="Unassembled WGS sequence"/>
</dbReference>
<dbReference type="InterPro" id="IPR016155">
    <property type="entry name" value="Mopterin_synth/thiamin_S_b"/>
</dbReference>
<evidence type="ECO:0000256" key="2">
    <source>
        <dbReference type="ARBA" id="ARBA00024200"/>
    </source>
</evidence>
<dbReference type="OrthoDB" id="9801945at2"/>
<dbReference type="PANTHER" id="PTHR33359:SF1">
    <property type="entry name" value="MOLYBDOPTERIN SYNTHASE SULFUR CARRIER SUBUNIT"/>
    <property type="match status" value="1"/>
</dbReference>
<dbReference type="GO" id="GO:1990133">
    <property type="term" value="C:molybdopterin adenylyltransferase complex"/>
    <property type="evidence" value="ECO:0007669"/>
    <property type="project" value="TreeGrafter"/>
</dbReference>
<dbReference type="GO" id="GO:0000166">
    <property type="term" value="F:nucleotide binding"/>
    <property type="evidence" value="ECO:0007669"/>
    <property type="project" value="UniProtKB-KW"/>
</dbReference>
<comment type="caution">
    <text evidence="4">The sequence shown here is derived from an EMBL/GenBank/DDBJ whole genome shotgun (WGS) entry which is preliminary data.</text>
</comment>
<dbReference type="CDD" id="cd00754">
    <property type="entry name" value="Ubl_MoaD"/>
    <property type="match status" value="1"/>
</dbReference>
<accession>A0A7W1XBS9</accession>
<keyword evidence="1" id="KW-0547">Nucleotide-binding</keyword>
<evidence type="ECO:0000313" key="4">
    <source>
        <dbReference type="EMBL" id="MBA4543790.1"/>
    </source>
</evidence>
<dbReference type="NCBIfam" id="TIGR01682">
    <property type="entry name" value="moaD"/>
    <property type="match status" value="1"/>
</dbReference>
<dbReference type="Pfam" id="PF02597">
    <property type="entry name" value="ThiS"/>
    <property type="match status" value="1"/>
</dbReference>
<keyword evidence="5" id="KW-1185">Reference proteome</keyword>
<gene>
    <name evidence="4" type="primary">moaD</name>
    <name evidence="4" type="ORF">H1164_12905</name>
</gene>
<proteinExistence type="inferred from homology"/>
<dbReference type="UniPathway" id="UPA00344"/>
<dbReference type="SUPFAM" id="SSF54285">
    <property type="entry name" value="MoaD/ThiS"/>
    <property type="match status" value="1"/>
</dbReference>
<reference evidence="4 5" key="1">
    <citation type="submission" date="2020-07" db="EMBL/GenBank/DDBJ databases">
        <authorList>
            <person name="Feng H."/>
        </authorList>
    </citation>
    <scope>NUCLEOTIDE SEQUENCE [LARGE SCALE GENOMIC DNA]</scope>
    <source>
        <strain evidence="5">s-11</strain>
    </source>
</reference>
<comment type="similarity">
    <text evidence="2">Belongs to the MoaD family.</text>
</comment>
<evidence type="ECO:0000313" key="5">
    <source>
        <dbReference type="Proteomes" id="UP000530514"/>
    </source>
</evidence>
<dbReference type="InterPro" id="IPR044672">
    <property type="entry name" value="MOCS2A"/>
</dbReference>
<dbReference type="InterPro" id="IPR003749">
    <property type="entry name" value="ThiS/MoaD-like"/>
</dbReference>
<sequence length="79" mass="8756">MIRILCFAEIGEKLGNSISITAVENMTVSALRRELGRQYPECRELIETCMIAVNQEYAREETIIGTKDEVALIPPISGG</sequence>
<dbReference type="RefSeq" id="WP_033099922.1">
    <property type="nucleotide sequence ID" value="NZ_JACEIP010000021.1"/>
</dbReference>
<dbReference type="InterPro" id="IPR012675">
    <property type="entry name" value="Beta-grasp_dom_sf"/>
</dbReference>
<dbReference type="EMBL" id="JACEIP010000021">
    <property type="protein sequence ID" value="MBA4543790.1"/>
    <property type="molecule type" value="Genomic_DNA"/>
</dbReference>
<name>A0A7W1XBS9_9BACL</name>